<name>A0AAD7Z5B6_DIPPU</name>
<evidence type="ECO:0000313" key="1">
    <source>
        <dbReference type="EMBL" id="KAJ9574218.1"/>
    </source>
</evidence>
<proteinExistence type="predicted"/>
<feature type="non-terminal residue" evidence="1">
    <location>
        <position position="1"/>
    </location>
</feature>
<evidence type="ECO:0000313" key="2">
    <source>
        <dbReference type="Proteomes" id="UP001233999"/>
    </source>
</evidence>
<keyword evidence="2" id="KW-1185">Reference proteome</keyword>
<comment type="caution">
    <text evidence="1">The sequence shown here is derived from an EMBL/GenBank/DDBJ whole genome shotgun (WGS) entry which is preliminary data.</text>
</comment>
<reference evidence="1" key="2">
    <citation type="submission" date="2023-05" db="EMBL/GenBank/DDBJ databases">
        <authorList>
            <person name="Fouks B."/>
        </authorList>
    </citation>
    <scope>NUCLEOTIDE SEQUENCE</scope>
    <source>
        <strain evidence="1">Stay&amp;Tobe</strain>
        <tissue evidence="1">Testes</tissue>
    </source>
</reference>
<gene>
    <name evidence="1" type="ORF">L9F63_008399</name>
</gene>
<protein>
    <submittedName>
        <fullName evidence="1">Uncharacterized protein</fullName>
    </submittedName>
</protein>
<accession>A0AAD7Z5B6</accession>
<reference evidence="1" key="1">
    <citation type="journal article" date="2023" name="IScience">
        <title>Live-bearing cockroach genome reveals convergent evolutionary mechanisms linked to viviparity in insects and beyond.</title>
        <authorList>
            <person name="Fouks B."/>
            <person name="Harrison M.C."/>
            <person name="Mikhailova A.A."/>
            <person name="Marchal E."/>
            <person name="English S."/>
            <person name="Carruthers M."/>
            <person name="Jennings E.C."/>
            <person name="Chiamaka E.L."/>
            <person name="Frigard R.A."/>
            <person name="Pippel M."/>
            <person name="Attardo G.M."/>
            <person name="Benoit J.B."/>
            <person name="Bornberg-Bauer E."/>
            <person name="Tobe S.S."/>
        </authorList>
    </citation>
    <scope>NUCLEOTIDE SEQUENCE</scope>
    <source>
        <strain evidence="1">Stay&amp;Tobe</strain>
    </source>
</reference>
<feature type="non-terminal residue" evidence="1">
    <location>
        <position position="309"/>
    </location>
</feature>
<dbReference type="EMBL" id="JASPKZ010010651">
    <property type="protein sequence ID" value="KAJ9574218.1"/>
    <property type="molecule type" value="Genomic_DNA"/>
</dbReference>
<organism evidence="1 2">
    <name type="scientific">Diploptera punctata</name>
    <name type="common">Pacific beetle cockroach</name>
    <dbReference type="NCBI Taxonomy" id="6984"/>
    <lineage>
        <taxon>Eukaryota</taxon>
        <taxon>Metazoa</taxon>
        <taxon>Ecdysozoa</taxon>
        <taxon>Arthropoda</taxon>
        <taxon>Hexapoda</taxon>
        <taxon>Insecta</taxon>
        <taxon>Pterygota</taxon>
        <taxon>Neoptera</taxon>
        <taxon>Polyneoptera</taxon>
        <taxon>Dictyoptera</taxon>
        <taxon>Blattodea</taxon>
        <taxon>Blaberoidea</taxon>
        <taxon>Blaberidae</taxon>
        <taxon>Diplopterinae</taxon>
        <taxon>Diploptera</taxon>
    </lineage>
</organism>
<sequence>SDSIDMSSARIYRERINLKKRLIHCMWKVDKITVFKRHHSNAPIMCTQCFFAKLQSSMCKSPQIRKMYKDEHINTIVIGNENIAWDAFDQDIRGRKTEITSRKLQIPGKALQKKRFITFTVKMSHRKLRHVTYGFIICVTCKGHFYPTKRMIYQTLTDYIHIMVTSFPKMEITDDIDIKHEVSGTEESEGNMETIPKTSFLFLIGSVLEKETSYKFPVLMAVTISSLSTGLVIESTSCLFKFINQLGMFFLLQYFSCSKSLTEKLIKSIRNRKCLLHSNNIMLFGHMFTVCSNVQNLFVNLRSLRKEPA</sequence>
<dbReference type="Proteomes" id="UP001233999">
    <property type="component" value="Unassembled WGS sequence"/>
</dbReference>
<dbReference type="AlphaFoldDB" id="A0AAD7Z5B6"/>